<gene>
    <name evidence="1" type="ORF">Pmani_032625</name>
</gene>
<dbReference type="AlphaFoldDB" id="A0AAE1TTL4"/>
<name>A0AAE1TTL4_9EUCA</name>
<evidence type="ECO:0000313" key="2">
    <source>
        <dbReference type="Proteomes" id="UP001292094"/>
    </source>
</evidence>
<keyword evidence="2" id="KW-1185">Reference proteome</keyword>
<proteinExistence type="predicted"/>
<sequence>MSPIQSTTPNQKHQQQNRPLATRDFSVWCGLVGVRRAAPRFSIHSSVHTSTSSLRLAYLLGRGSQPVSRQ</sequence>
<organism evidence="1 2">
    <name type="scientific">Petrolisthes manimaculis</name>
    <dbReference type="NCBI Taxonomy" id="1843537"/>
    <lineage>
        <taxon>Eukaryota</taxon>
        <taxon>Metazoa</taxon>
        <taxon>Ecdysozoa</taxon>
        <taxon>Arthropoda</taxon>
        <taxon>Crustacea</taxon>
        <taxon>Multicrustacea</taxon>
        <taxon>Malacostraca</taxon>
        <taxon>Eumalacostraca</taxon>
        <taxon>Eucarida</taxon>
        <taxon>Decapoda</taxon>
        <taxon>Pleocyemata</taxon>
        <taxon>Anomura</taxon>
        <taxon>Galatheoidea</taxon>
        <taxon>Porcellanidae</taxon>
        <taxon>Petrolisthes</taxon>
    </lineage>
</organism>
<dbReference type="EMBL" id="JAWZYT010004203">
    <property type="protein sequence ID" value="KAK4294770.1"/>
    <property type="molecule type" value="Genomic_DNA"/>
</dbReference>
<reference evidence="1" key="1">
    <citation type="submission" date="2023-11" db="EMBL/GenBank/DDBJ databases">
        <title>Genome assemblies of two species of porcelain crab, Petrolisthes cinctipes and Petrolisthes manimaculis (Anomura: Porcellanidae).</title>
        <authorList>
            <person name="Angst P."/>
        </authorList>
    </citation>
    <scope>NUCLEOTIDE SEQUENCE</scope>
    <source>
        <strain evidence="1">PB745_02</strain>
        <tissue evidence="1">Gill</tissue>
    </source>
</reference>
<accession>A0AAE1TTL4</accession>
<evidence type="ECO:0000313" key="1">
    <source>
        <dbReference type="EMBL" id="KAK4294770.1"/>
    </source>
</evidence>
<dbReference type="Proteomes" id="UP001292094">
    <property type="component" value="Unassembled WGS sequence"/>
</dbReference>
<comment type="caution">
    <text evidence="1">The sequence shown here is derived from an EMBL/GenBank/DDBJ whole genome shotgun (WGS) entry which is preliminary data.</text>
</comment>
<protein>
    <submittedName>
        <fullName evidence="1">Uncharacterized protein</fullName>
    </submittedName>
</protein>